<feature type="domain" description="Tyrosine specific protein phosphatases" evidence="3">
    <location>
        <begin position="130"/>
        <end position="196"/>
    </location>
</feature>
<feature type="non-terminal residue" evidence="4">
    <location>
        <position position="1"/>
    </location>
</feature>
<dbReference type="InterPro" id="IPR000387">
    <property type="entry name" value="Tyr_Pase_dom"/>
</dbReference>
<sequence length="236" mass="25316">PSKPELSQLSSISERPPHDAAPGIPLPPTPAPSVPTIGNLFLSSCPGKKVRLNGPVRGRGAICRDLKQDLERMKDAGVGCVVCCLDDDELEFLGAPWPVYSQVANELGLDILRIPMPEGLAPVSAHTLDAQLARLISTYTLNGAHVLVHCRGGVGRAGLIACCWMLRLGLCGTPLPARRGVGEVRAGTLQLVERVVAIVRRRRSLKAIETYEQVKFLVGYVEFMAERAAEGGRLLG</sequence>
<keyword evidence="1" id="KW-0378">Hydrolase</keyword>
<dbReference type="PROSITE" id="PS50056">
    <property type="entry name" value="TYR_PHOSPHATASE_2"/>
    <property type="match status" value="1"/>
</dbReference>
<dbReference type="AlphaFoldDB" id="W4K484"/>
<gene>
    <name evidence="4" type="ORF">HETIRDRAFT_319300</name>
</gene>
<dbReference type="Pfam" id="PF22784">
    <property type="entry name" value="PTP-SAK"/>
    <property type="match status" value="1"/>
</dbReference>
<evidence type="ECO:0000259" key="3">
    <source>
        <dbReference type="PROSITE" id="PS50056"/>
    </source>
</evidence>
<name>W4K484_HETIT</name>
<dbReference type="KEGG" id="hir:HETIRDRAFT_319300"/>
<evidence type="ECO:0000313" key="5">
    <source>
        <dbReference type="Proteomes" id="UP000030671"/>
    </source>
</evidence>
<evidence type="ECO:0000313" key="4">
    <source>
        <dbReference type="EMBL" id="ETW80622.1"/>
    </source>
</evidence>
<feature type="region of interest" description="Disordered" evidence="2">
    <location>
        <begin position="1"/>
        <end position="29"/>
    </location>
</feature>
<dbReference type="STRING" id="747525.W4K484"/>
<dbReference type="GO" id="GO:0016791">
    <property type="term" value="F:phosphatase activity"/>
    <property type="evidence" value="ECO:0007669"/>
    <property type="project" value="UniProtKB-ARBA"/>
</dbReference>
<reference evidence="4 5" key="1">
    <citation type="journal article" date="2012" name="New Phytol.">
        <title>Insight into trade-off between wood decay and parasitism from the genome of a fungal forest pathogen.</title>
        <authorList>
            <person name="Olson A."/>
            <person name="Aerts A."/>
            <person name="Asiegbu F."/>
            <person name="Belbahri L."/>
            <person name="Bouzid O."/>
            <person name="Broberg A."/>
            <person name="Canback B."/>
            <person name="Coutinho P.M."/>
            <person name="Cullen D."/>
            <person name="Dalman K."/>
            <person name="Deflorio G."/>
            <person name="van Diepen L.T."/>
            <person name="Dunand C."/>
            <person name="Duplessis S."/>
            <person name="Durling M."/>
            <person name="Gonthier P."/>
            <person name="Grimwood J."/>
            <person name="Fossdal C.G."/>
            <person name="Hansson D."/>
            <person name="Henrissat B."/>
            <person name="Hietala A."/>
            <person name="Himmelstrand K."/>
            <person name="Hoffmeister D."/>
            <person name="Hogberg N."/>
            <person name="James T.Y."/>
            <person name="Karlsson M."/>
            <person name="Kohler A."/>
            <person name="Kues U."/>
            <person name="Lee Y.H."/>
            <person name="Lin Y.C."/>
            <person name="Lind M."/>
            <person name="Lindquist E."/>
            <person name="Lombard V."/>
            <person name="Lucas S."/>
            <person name="Lunden K."/>
            <person name="Morin E."/>
            <person name="Murat C."/>
            <person name="Park J."/>
            <person name="Raffaello T."/>
            <person name="Rouze P."/>
            <person name="Salamov A."/>
            <person name="Schmutz J."/>
            <person name="Solheim H."/>
            <person name="Stahlberg J."/>
            <person name="Velez H."/>
            <person name="de Vries R.P."/>
            <person name="Wiebenga A."/>
            <person name="Woodward S."/>
            <person name="Yakovlev I."/>
            <person name="Garbelotto M."/>
            <person name="Martin F."/>
            <person name="Grigoriev I.V."/>
            <person name="Stenlid J."/>
        </authorList>
    </citation>
    <scope>NUCLEOTIDE SEQUENCE [LARGE SCALE GENOMIC DNA]</scope>
    <source>
        <strain evidence="4 5">TC 32-1</strain>
    </source>
</reference>
<protein>
    <recommendedName>
        <fullName evidence="3">Tyrosine specific protein phosphatases domain-containing protein</fullName>
    </recommendedName>
</protein>
<dbReference type="eggNOG" id="ENOG502RZZ0">
    <property type="taxonomic scope" value="Eukaryota"/>
</dbReference>
<dbReference type="InterPro" id="IPR057023">
    <property type="entry name" value="PTP-SAK"/>
</dbReference>
<accession>W4K484</accession>
<dbReference type="GeneID" id="20670586"/>
<dbReference type="SUPFAM" id="SSF52799">
    <property type="entry name" value="(Phosphotyrosine protein) phosphatases II"/>
    <property type="match status" value="1"/>
</dbReference>
<dbReference type="OrthoDB" id="266663at2759"/>
<evidence type="ECO:0000256" key="1">
    <source>
        <dbReference type="ARBA" id="ARBA00022801"/>
    </source>
</evidence>
<dbReference type="InterPro" id="IPR050561">
    <property type="entry name" value="PTP"/>
</dbReference>
<dbReference type="EMBL" id="KI925459">
    <property type="protein sequence ID" value="ETW80622.1"/>
    <property type="molecule type" value="Genomic_DNA"/>
</dbReference>
<organism evidence="4 5">
    <name type="scientific">Heterobasidion irregulare (strain TC 32-1)</name>
    <dbReference type="NCBI Taxonomy" id="747525"/>
    <lineage>
        <taxon>Eukaryota</taxon>
        <taxon>Fungi</taxon>
        <taxon>Dikarya</taxon>
        <taxon>Basidiomycota</taxon>
        <taxon>Agaricomycotina</taxon>
        <taxon>Agaricomycetes</taxon>
        <taxon>Russulales</taxon>
        <taxon>Bondarzewiaceae</taxon>
        <taxon>Heterobasidion</taxon>
        <taxon>Heterobasidion annosum species complex</taxon>
    </lineage>
</organism>
<dbReference type="RefSeq" id="XP_009547349.1">
    <property type="nucleotide sequence ID" value="XM_009549054.1"/>
</dbReference>
<dbReference type="HOGENOM" id="CLU_082172_0_0_1"/>
<dbReference type="Gene3D" id="3.90.190.10">
    <property type="entry name" value="Protein tyrosine phosphatase superfamily"/>
    <property type="match status" value="1"/>
</dbReference>
<dbReference type="InParanoid" id="W4K484"/>
<dbReference type="PANTHER" id="PTHR23339">
    <property type="entry name" value="TYROSINE SPECIFIC PROTEIN PHOSPHATASE AND DUAL SPECIFICITY PROTEIN PHOSPHATASE"/>
    <property type="match status" value="1"/>
</dbReference>
<keyword evidence="5" id="KW-1185">Reference proteome</keyword>
<proteinExistence type="predicted"/>
<dbReference type="Proteomes" id="UP000030671">
    <property type="component" value="Unassembled WGS sequence"/>
</dbReference>
<dbReference type="InterPro" id="IPR029021">
    <property type="entry name" value="Prot-tyrosine_phosphatase-like"/>
</dbReference>
<feature type="compositionally biased region" description="Polar residues" evidence="2">
    <location>
        <begin position="1"/>
        <end position="13"/>
    </location>
</feature>
<evidence type="ECO:0000256" key="2">
    <source>
        <dbReference type="SAM" id="MobiDB-lite"/>
    </source>
</evidence>